<keyword evidence="1" id="KW-1133">Transmembrane helix</keyword>
<dbReference type="EMBL" id="MFPX01000018">
    <property type="protein sequence ID" value="OGH66461.1"/>
    <property type="molecule type" value="Genomic_DNA"/>
</dbReference>
<dbReference type="Pfam" id="PF01345">
    <property type="entry name" value="DUF11"/>
    <property type="match status" value="1"/>
</dbReference>
<protein>
    <recommendedName>
        <fullName evidence="2">DUF11 domain-containing protein</fullName>
    </recommendedName>
</protein>
<evidence type="ECO:0000313" key="4">
    <source>
        <dbReference type="Proteomes" id="UP000178742"/>
    </source>
</evidence>
<dbReference type="InterPro" id="IPR051172">
    <property type="entry name" value="Chlamydia_OmcB"/>
</dbReference>
<reference evidence="3 4" key="1">
    <citation type="journal article" date="2016" name="Nat. Commun.">
        <title>Thousands of microbial genomes shed light on interconnected biogeochemical processes in an aquifer system.</title>
        <authorList>
            <person name="Anantharaman K."/>
            <person name="Brown C.T."/>
            <person name="Hug L.A."/>
            <person name="Sharon I."/>
            <person name="Castelle C.J."/>
            <person name="Probst A.J."/>
            <person name="Thomas B.C."/>
            <person name="Singh A."/>
            <person name="Wilkins M.J."/>
            <person name="Karaoz U."/>
            <person name="Brodie E.L."/>
            <person name="Williams K.H."/>
            <person name="Hubbard S.S."/>
            <person name="Banfield J.F."/>
        </authorList>
    </citation>
    <scope>NUCLEOTIDE SEQUENCE [LARGE SCALE GENOMIC DNA]</scope>
</reference>
<dbReference type="PANTHER" id="PTHR34819">
    <property type="entry name" value="LARGE CYSTEINE-RICH PERIPLASMIC PROTEIN OMCB"/>
    <property type="match status" value="1"/>
</dbReference>
<feature type="transmembrane region" description="Helical" evidence="1">
    <location>
        <begin position="50"/>
        <end position="74"/>
    </location>
</feature>
<feature type="transmembrane region" description="Helical" evidence="1">
    <location>
        <begin position="20"/>
        <end position="38"/>
    </location>
</feature>
<dbReference type="InterPro" id="IPR001434">
    <property type="entry name" value="OmcB-like_DUF11"/>
</dbReference>
<name>A0A1F6M477_9BACT</name>
<organism evidence="3 4">
    <name type="scientific">Candidatus Magasanikbacteria bacterium RIFCSPHIGHO2_02_FULL_41_13</name>
    <dbReference type="NCBI Taxonomy" id="1798676"/>
    <lineage>
        <taxon>Bacteria</taxon>
        <taxon>Candidatus Magasanikiibacteriota</taxon>
    </lineage>
</organism>
<accession>A0A1F6M477</accession>
<comment type="caution">
    <text evidence="3">The sequence shown here is derived from an EMBL/GenBank/DDBJ whole genome shotgun (WGS) entry which is preliminary data.</text>
</comment>
<evidence type="ECO:0000259" key="2">
    <source>
        <dbReference type="Pfam" id="PF01345"/>
    </source>
</evidence>
<proteinExistence type="predicted"/>
<dbReference type="Proteomes" id="UP000178742">
    <property type="component" value="Unassembled WGS sequence"/>
</dbReference>
<dbReference type="AlphaFoldDB" id="A0A1F6M477"/>
<sequence>MKFVLEHLSSHHFFHAPHKWFLAILLSPVHAAQMHYERRYHLRFRHAKKLFFFDLCLIAFLLFLFGATLFWHFYDPTVRSLVSLKVEQSQERIKTGTQVAYRVSYINRSDVSLKSPVLTFTLPQGFLVNTSTAPENFQRENSTLTLSTLHPGGNGTFTLEGTLLGSPDQEYDTVVKLSYIQEGEVEREYVIARLISSPRDSPLTISWDMNNSVLSHGTIPFEIKLKNTGPETLSRVQVPLPLGNGIHFQSVSTSAGTFDGKIWELSLSPNRTSTLQGNLVSEIDANRSSIDLETIPLLLANGQSFPQKKLTKSLNIVRPLLEASAYWKSEKKSAQILETLPLSIRIKNTGSLDLQNISLRIPIPALINKTKIKSLNPGTVNGNVFLINKNQNLALARLKSGDTFEITLQIPLASVIEGTDIRLIVNPEIHAEMNEVPGAIYTKTIHSDALNIASHIPINAALRYYTDEGDQLGRGPLPPQVGQETRYFVTLNLENTTSKIENVQFSATLAPGFLWADKSSVSLGKDIEYNEATRKISWTTPSIPAHTRVGISFGIIFIPNESQIGTSPTALQNISLRATDSFTTLPLLGAHKPLDISLPTDPIGKNKGTKVIE</sequence>
<evidence type="ECO:0000256" key="1">
    <source>
        <dbReference type="SAM" id="Phobius"/>
    </source>
</evidence>
<keyword evidence="1" id="KW-0472">Membrane</keyword>
<gene>
    <name evidence="3" type="ORF">A3B90_00425</name>
</gene>
<evidence type="ECO:0000313" key="3">
    <source>
        <dbReference type="EMBL" id="OGH66461.1"/>
    </source>
</evidence>
<keyword evidence="1" id="KW-0812">Transmembrane</keyword>
<feature type="domain" description="DUF11" evidence="2">
    <location>
        <begin position="211"/>
        <end position="275"/>
    </location>
</feature>